<proteinExistence type="predicted"/>
<feature type="region of interest" description="Disordered" evidence="1">
    <location>
        <begin position="1"/>
        <end position="43"/>
    </location>
</feature>
<gene>
    <name evidence="2" type="ORF">FOZ62_017586</name>
</gene>
<sequence length="224" mass="23615">EAKDNGQVGPELPLESAEVTPSGHEAQATSVDSSASVAQQGPDTILQRLDRILSLSEDDQNTAVFDGGPEALELTRDNLTGMAINTSASPSIAGSPDDSPRVGSEAAPLTDSAIMSAETARGQRPRITADDGALQPRLSPERRSTVTGSGALQPRLSPERRSTVTGSGALRPRLNGERSSTTTDDRLIEPHVSLSLDDPSPEGTTRKTLKERDAELKKALESLR</sequence>
<dbReference type="Proteomes" id="UP000574390">
    <property type="component" value="Unassembled WGS sequence"/>
</dbReference>
<reference evidence="2 3" key="1">
    <citation type="submission" date="2020-04" db="EMBL/GenBank/DDBJ databases">
        <title>Perkinsus olseni comparative genomics.</title>
        <authorList>
            <person name="Bogema D.R."/>
        </authorList>
    </citation>
    <scope>NUCLEOTIDE SEQUENCE [LARGE SCALE GENOMIC DNA]</scope>
    <source>
        <strain evidence="2">ATCC PRA-205</strain>
    </source>
</reference>
<accession>A0A7J6PXR7</accession>
<dbReference type="EMBL" id="JABANM010033591">
    <property type="protein sequence ID" value="KAF4701014.1"/>
    <property type="molecule type" value="Genomic_DNA"/>
</dbReference>
<name>A0A7J6PXR7_PEROL</name>
<feature type="non-terminal residue" evidence="2">
    <location>
        <position position="224"/>
    </location>
</feature>
<evidence type="ECO:0000256" key="1">
    <source>
        <dbReference type="SAM" id="MobiDB-lite"/>
    </source>
</evidence>
<feature type="compositionally biased region" description="Polar residues" evidence="1">
    <location>
        <begin position="27"/>
        <end position="42"/>
    </location>
</feature>
<feature type="region of interest" description="Disordered" evidence="1">
    <location>
        <begin position="78"/>
        <end position="212"/>
    </location>
</feature>
<feature type="non-terminal residue" evidence="2">
    <location>
        <position position="1"/>
    </location>
</feature>
<evidence type="ECO:0000313" key="2">
    <source>
        <dbReference type="EMBL" id="KAF4701014.1"/>
    </source>
</evidence>
<feature type="compositionally biased region" description="Polar residues" evidence="1">
    <location>
        <begin position="83"/>
        <end position="92"/>
    </location>
</feature>
<organism evidence="2 3">
    <name type="scientific">Perkinsus olseni</name>
    <name type="common">Perkinsus atlanticus</name>
    <dbReference type="NCBI Taxonomy" id="32597"/>
    <lineage>
        <taxon>Eukaryota</taxon>
        <taxon>Sar</taxon>
        <taxon>Alveolata</taxon>
        <taxon>Perkinsozoa</taxon>
        <taxon>Perkinsea</taxon>
        <taxon>Perkinsida</taxon>
        <taxon>Perkinsidae</taxon>
        <taxon>Perkinsus</taxon>
    </lineage>
</organism>
<comment type="caution">
    <text evidence="2">The sequence shown here is derived from an EMBL/GenBank/DDBJ whole genome shotgun (WGS) entry which is preliminary data.</text>
</comment>
<dbReference type="AlphaFoldDB" id="A0A7J6PXR7"/>
<evidence type="ECO:0000313" key="3">
    <source>
        <dbReference type="Proteomes" id="UP000574390"/>
    </source>
</evidence>
<protein>
    <submittedName>
        <fullName evidence="2">Uncharacterized protein</fullName>
    </submittedName>
</protein>